<dbReference type="Pfam" id="PF12867">
    <property type="entry name" value="DinB_2"/>
    <property type="match status" value="1"/>
</dbReference>
<evidence type="ECO:0000313" key="2">
    <source>
        <dbReference type="EMBL" id="RIH86338.1"/>
    </source>
</evidence>
<protein>
    <submittedName>
        <fullName evidence="2">DinB superfamily protein</fullName>
    </submittedName>
</protein>
<reference evidence="2 3" key="1">
    <citation type="submission" date="2018-08" db="EMBL/GenBank/DDBJ databases">
        <title>Meiothermus luteus KCTC 52599 genome sequencing project.</title>
        <authorList>
            <person name="Da Costa M.S."/>
            <person name="Albuquerque L."/>
            <person name="Raposo P."/>
            <person name="Froufe H.J.C."/>
            <person name="Barroso C.S."/>
            <person name="Egas C."/>
        </authorList>
    </citation>
    <scope>NUCLEOTIDE SEQUENCE [LARGE SCALE GENOMIC DNA]</scope>
    <source>
        <strain evidence="2 3">KCTC 52599</strain>
    </source>
</reference>
<dbReference type="SUPFAM" id="SSF109854">
    <property type="entry name" value="DinB/YfiT-like putative metalloenzymes"/>
    <property type="match status" value="1"/>
</dbReference>
<dbReference type="AlphaFoldDB" id="A0A399EQW0"/>
<dbReference type="EMBL" id="QWKZ01000033">
    <property type="protein sequence ID" value="RIH86338.1"/>
    <property type="molecule type" value="Genomic_DNA"/>
</dbReference>
<keyword evidence="3" id="KW-1185">Reference proteome</keyword>
<evidence type="ECO:0000313" key="3">
    <source>
        <dbReference type="Proteomes" id="UP000265800"/>
    </source>
</evidence>
<dbReference type="RefSeq" id="WP_119359936.1">
    <property type="nucleotide sequence ID" value="NZ_QWKZ01000033.1"/>
</dbReference>
<comment type="caution">
    <text evidence="2">The sequence shown here is derived from an EMBL/GenBank/DDBJ whole genome shotgun (WGS) entry which is preliminary data.</text>
</comment>
<evidence type="ECO:0000259" key="1">
    <source>
        <dbReference type="Pfam" id="PF12867"/>
    </source>
</evidence>
<organism evidence="2 3">
    <name type="scientific">Meiothermus luteus</name>
    <dbReference type="NCBI Taxonomy" id="2026184"/>
    <lineage>
        <taxon>Bacteria</taxon>
        <taxon>Thermotogati</taxon>
        <taxon>Deinococcota</taxon>
        <taxon>Deinococci</taxon>
        <taxon>Thermales</taxon>
        <taxon>Thermaceae</taxon>
        <taxon>Meiothermus</taxon>
    </lineage>
</organism>
<feature type="domain" description="DinB-like" evidence="1">
    <location>
        <begin position="15"/>
        <end position="139"/>
    </location>
</feature>
<dbReference type="InterPro" id="IPR024775">
    <property type="entry name" value="DinB-like"/>
</dbReference>
<proteinExistence type="predicted"/>
<dbReference type="Proteomes" id="UP000265800">
    <property type="component" value="Unassembled WGS sequence"/>
</dbReference>
<sequence length="170" mass="18931">MLLEDLKALYLREIATLERELELYPDDASLWKELPGLPNPAGTLFLHLAGNLQHFLGAILGHTGYVRNRVAEFSRRGVPRSEIRRELEGARQGVLAGFANLSEEHLARPFPVQLADGAFSTQLTLLQFLSHLAYHLGQIDYHRRVVTGDSTSAHAISVADLLGRTNEPRV</sequence>
<dbReference type="Gene3D" id="1.20.120.450">
    <property type="entry name" value="dinb family like domain"/>
    <property type="match status" value="1"/>
</dbReference>
<accession>A0A399EQW0</accession>
<name>A0A399EQW0_9DEIN</name>
<gene>
    <name evidence="2" type="ORF">Mlute_01284</name>
</gene>
<dbReference type="OrthoDB" id="68731at2"/>
<dbReference type="InterPro" id="IPR034660">
    <property type="entry name" value="DinB/YfiT-like"/>
</dbReference>